<dbReference type="Proteomes" id="UP000247792">
    <property type="component" value="Unassembled WGS sequence"/>
</dbReference>
<evidence type="ECO:0000313" key="1">
    <source>
        <dbReference type="EMBL" id="PXX41653.1"/>
    </source>
</evidence>
<evidence type="ECO:0000313" key="2">
    <source>
        <dbReference type="Proteomes" id="UP000247792"/>
    </source>
</evidence>
<sequence length="101" mass="10074">MNGGYITVSSQTTGVAIVTSGTSASATIPTMSSGELPRFIRIAATAPACVRLGKSSATALSTDLQVQPGDAVILSVNGNDRIAAIQVAAAGVVQVSPLENM</sequence>
<accession>A0A318J3D4</accession>
<proteinExistence type="predicted"/>
<dbReference type="AlphaFoldDB" id="A0A318J3D4"/>
<dbReference type="EMBL" id="QJKB01000007">
    <property type="protein sequence ID" value="PXX41653.1"/>
    <property type="molecule type" value="Genomic_DNA"/>
</dbReference>
<organism evidence="1 2">
    <name type="scientific">Undibacterium pigrum</name>
    <dbReference type="NCBI Taxonomy" id="401470"/>
    <lineage>
        <taxon>Bacteria</taxon>
        <taxon>Pseudomonadati</taxon>
        <taxon>Pseudomonadota</taxon>
        <taxon>Betaproteobacteria</taxon>
        <taxon>Burkholderiales</taxon>
        <taxon>Oxalobacteraceae</taxon>
        <taxon>Undibacterium</taxon>
    </lineage>
</organism>
<reference evidence="1 2" key="1">
    <citation type="submission" date="2018-05" db="EMBL/GenBank/DDBJ databases">
        <title>Genomic Encyclopedia of Type Strains, Phase IV (KMG-IV): sequencing the most valuable type-strain genomes for metagenomic binning, comparative biology and taxonomic classification.</title>
        <authorList>
            <person name="Goeker M."/>
        </authorList>
    </citation>
    <scope>NUCLEOTIDE SEQUENCE [LARGE SCALE GENOMIC DNA]</scope>
    <source>
        <strain evidence="1 2">DSM 19792</strain>
    </source>
</reference>
<keyword evidence="2" id="KW-1185">Reference proteome</keyword>
<gene>
    <name evidence="1" type="ORF">DFR42_107305</name>
</gene>
<dbReference type="RefSeq" id="WP_146218921.1">
    <property type="nucleotide sequence ID" value="NZ_QJKB01000007.1"/>
</dbReference>
<comment type="caution">
    <text evidence="1">The sequence shown here is derived from an EMBL/GenBank/DDBJ whole genome shotgun (WGS) entry which is preliminary data.</text>
</comment>
<name>A0A318J3D4_9BURK</name>
<protein>
    <submittedName>
        <fullName evidence="1">Uncharacterized protein</fullName>
    </submittedName>
</protein>
<dbReference type="OrthoDB" id="7030001at2"/>